<dbReference type="Pfam" id="PF00106">
    <property type="entry name" value="adh_short"/>
    <property type="match status" value="1"/>
</dbReference>
<comment type="caution">
    <text evidence="1">The sequence shown here is derived from an EMBL/GenBank/DDBJ whole genome shotgun (WGS) entry which is preliminary data.</text>
</comment>
<reference evidence="1 2" key="1">
    <citation type="submission" date="2020-08" db="EMBL/GenBank/DDBJ databases">
        <title>Genomic Encyclopedia of Type Strains, Phase IV (KMG-IV): sequencing the most valuable type-strain genomes for metagenomic binning, comparative biology and taxonomic classification.</title>
        <authorList>
            <person name="Goeker M."/>
        </authorList>
    </citation>
    <scope>NUCLEOTIDE SEQUENCE [LARGE SCALE GENOMIC DNA]</scope>
    <source>
        <strain evidence="1 2">DSM 100734</strain>
    </source>
</reference>
<proteinExistence type="predicted"/>
<dbReference type="Gene3D" id="3.40.50.720">
    <property type="entry name" value="NAD(P)-binding Rossmann-like Domain"/>
    <property type="match status" value="1"/>
</dbReference>
<name>A0A7W9YA08_9HYPH</name>
<keyword evidence="2" id="KW-1185">Reference proteome</keyword>
<dbReference type="EMBL" id="JACHEG010000006">
    <property type="protein sequence ID" value="MBB6164764.1"/>
    <property type="molecule type" value="Genomic_DNA"/>
</dbReference>
<dbReference type="InterPro" id="IPR036291">
    <property type="entry name" value="NAD(P)-bd_dom_sf"/>
</dbReference>
<dbReference type="AlphaFoldDB" id="A0A7W9YA08"/>
<dbReference type="InterPro" id="IPR002347">
    <property type="entry name" value="SDR_fam"/>
</dbReference>
<protein>
    <submittedName>
        <fullName evidence="1">NAD(P)-dependent dehydrogenase (Short-subunit alcohol dehydrogenase family)</fullName>
    </submittedName>
</protein>
<dbReference type="SUPFAM" id="SSF51735">
    <property type="entry name" value="NAD(P)-binding Rossmann-fold domains"/>
    <property type="match status" value="1"/>
</dbReference>
<organism evidence="1 2">
    <name type="scientific">Rhizobium wenxiniae</name>
    <dbReference type="NCBI Taxonomy" id="1737357"/>
    <lineage>
        <taxon>Bacteria</taxon>
        <taxon>Pseudomonadati</taxon>
        <taxon>Pseudomonadota</taxon>
        <taxon>Alphaproteobacteria</taxon>
        <taxon>Hyphomicrobiales</taxon>
        <taxon>Rhizobiaceae</taxon>
        <taxon>Rhizobium/Agrobacterium group</taxon>
        <taxon>Rhizobium</taxon>
    </lineage>
</organism>
<dbReference type="Proteomes" id="UP000547879">
    <property type="component" value="Unassembled WGS sequence"/>
</dbReference>
<evidence type="ECO:0000313" key="1">
    <source>
        <dbReference type="EMBL" id="MBB6164764.1"/>
    </source>
</evidence>
<evidence type="ECO:0000313" key="2">
    <source>
        <dbReference type="Proteomes" id="UP000547879"/>
    </source>
</evidence>
<gene>
    <name evidence="1" type="ORF">HNQ72_004609</name>
</gene>
<sequence>MEKAGRRAILVPGDIQYAPHCKEIIDTAVSQFGGIDVLVNNAAHQASFNDIGEIPNEEWEVTSVPTSMRCSI</sequence>
<accession>A0A7W9YA08</accession>